<dbReference type="STRING" id="61424.A0A2T9YPZ3"/>
<dbReference type="Pfam" id="PF06991">
    <property type="entry name" value="MFAP1"/>
    <property type="match status" value="2"/>
</dbReference>
<name>A0A2T9YPZ3_9FUNG</name>
<evidence type="ECO:0000256" key="1">
    <source>
        <dbReference type="SAM" id="MobiDB-lite"/>
    </source>
</evidence>
<feature type="domain" description="Micro-fibrillar-associated protein 1 C-terminal" evidence="2">
    <location>
        <begin position="177"/>
        <end position="266"/>
    </location>
</feature>
<comment type="caution">
    <text evidence="3">The sequence shown here is derived from an EMBL/GenBank/DDBJ whole genome shotgun (WGS) entry which is preliminary data.</text>
</comment>
<evidence type="ECO:0000313" key="4">
    <source>
        <dbReference type="Proteomes" id="UP000245699"/>
    </source>
</evidence>
<reference evidence="3 4" key="1">
    <citation type="journal article" date="2018" name="MBio">
        <title>Comparative Genomics Reveals the Core Gene Toolbox for the Fungus-Insect Symbiosis.</title>
        <authorList>
            <person name="Wang Y."/>
            <person name="Stata M."/>
            <person name="Wang W."/>
            <person name="Stajich J.E."/>
            <person name="White M.M."/>
            <person name="Moncalvo J.M."/>
        </authorList>
    </citation>
    <scope>NUCLEOTIDE SEQUENCE [LARGE SCALE GENOMIC DNA]</scope>
    <source>
        <strain evidence="3 4">AUS-77-4</strain>
    </source>
</reference>
<dbReference type="AlphaFoldDB" id="A0A2T9YPZ3"/>
<feature type="region of interest" description="Disordered" evidence="1">
    <location>
        <begin position="323"/>
        <end position="355"/>
    </location>
</feature>
<sequence>MNRNRKFAPTKQVATSGSKVTRYYPGQGPETKRNYSDSESGSEVENEELRNVGRKESRGATNKLVNERVGRGGIEMVITENREAEQIRRQRLAARQRESDSSESEGLSSEKNIEENEESETSSSDEEDSKSRRERLELRQRVLQIRQQEEEGLENNTAVDNLSEGSSEESSGSSEYESEDSIIKMRRPVFVSKNERKTGITKMTHFTKVDIVDEEEIEEQYEERRKETLRMASMQVKEEFEVPDVEDLAETVDDTDGVDEEEEAERVKLSKGTGNHHMGAFFTDILDEKNVVHKYSATIGENNSSIKELPEILQAVRNKKFGRMSQTKWKGMGKEDTSKDSLWNEANPQKRPRNH</sequence>
<dbReference type="InterPro" id="IPR009730">
    <property type="entry name" value="MFAP1_C"/>
</dbReference>
<dbReference type="Proteomes" id="UP000245699">
    <property type="component" value="Unassembled WGS sequence"/>
</dbReference>
<evidence type="ECO:0000313" key="3">
    <source>
        <dbReference type="EMBL" id="PVU94392.1"/>
    </source>
</evidence>
<feature type="compositionally biased region" description="Basic and acidic residues" evidence="1">
    <location>
        <begin position="47"/>
        <end position="58"/>
    </location>
</feature>
<dbReference type="InterPro" id="IPR033194">
    <property type="entry name" value="MFAP1"/>
</dbReference>
<keyword evidence="4" id="KW-1185">Reference proteome</keyword>
<accession>A0A2T9YPZ3</accession>
<gene>
    <name evidence="3" type="ORF">BB559_003015</name>
</gene>
<feature type="region of interest" description="Disordered" evidence="1">
    <location>
        <begin position="237"/>
        <end position="273"/>
    </location>
</feature>
<feature type="compositionally biased region" description="Basic and acidic residues" evidence="1">
    <location>
        <begin position="129"/>
        <end position="140"/>
    </location>
</feature>
<feature type="compositionally biased region" description="Acidic residues" evidence="1">
    <location>
        <begin position="115"/>
        <end position="128"/>
    </location>
</feature>
<dbReference type="PANTHER" id="PTHR15327">
    <property type="entry name" value="MICROFIBRIL-ASSOCIATED PROTEIN"/>
    <property type="match status" value="1"/>
</dbReference>
<dbReference type="EMBL" id="MBFT01000255">
    <property type="protein sequence ID" value="PVU94392.1"/>
    <property type="molecule type" value="Genomic_DNA"/>
</dbReference>
<organism evidence="3 4">
    <name type="scientific">Furculomyces boomerangus</name>
    <dbReference type="NCBI Taxonomy" id="61424"/>
    <lineage>
        <taxon>Eukaryota</taxon>
        <taxon>Fungi</taxon>
        <taxon>Fungi incertae sedis</taxon>
        <taxon>Zoopagomycota</taxon>
        <taxon>Kickxellomycotina</taxon>
        <taxon>Harpellomycetes</taxon>
        <taxon>Harpellales</taxon>
        <taxon>Harpellaceae</taxon>
        <taxon>Furculomyces</taxon>
    </lineage>
</organism>
<evidence type="ECO:0000259" key="2">
    <source>
        <dbReference type="Pfam" id="PF06991"/>
    </source>
</evidence>
<protein>
    <recommendedName>
        <fullName evidence="2">Micro-fibrillar-associated protein 1 C-terminal domain-containing protein</fullName>
    </recommendedName>
</protein>
<feature type="domain" description="Micro-fibrillar-associated protein 1 C-terminal" evidence="2">
    <location>
        <begin position="275"/>
        <end position="337"/>
    </location>
</feature>
<feature type="region of interest" description="Disordered" evidence="1">
    <location>
        <begin position="1"/>
        <end position="182"/>
    </location>
</feature>
<proteinExistence type="predicted"/>
<feature type="compositionally biased region" description="Acidic residues" evidence="1">
    <location>
        <begin position="241"/>
        <end position="264"/>
    </location>
</feature>
<feature type="compositionally biased region" description="Low complexity" evidence="1">
    <location>
        <begin position="163"/>
        <end position="175"/>
    </location>
</feature>
<dbReference type="OrthoDB" id="1111734at2759"/>